<dbReference type="EMBL" id="JANJQO010001432">
    <property type="protein sequence ID" value="KAJ2970979.1"/>
    <property type="molecule type" value="Genomic_DNA"/>
</dbReference>
<gene>
    <name evidence="1" type="ORF">NQ176_g7921</name>
</gene>
<evidence type="ECO:0000313" key="2">
    <source>
        <dbReference type="Proteomes" id="UP001143910"/>
    </source>
</evidence>
<keyword evidence="2" id="KW-1185">Reference proteome</keyword>
<evidence type="ECO:0000313" key="1">
    <source>
        <dbReference type="EMBL" id="KAJ2970979.1"/>
    </source>
</evidence>
<reference evidence="1" key="1">
    <citation type="submission" date="2022-08" db="EMBL/GenBank/DDBJ databases">
        <title>Genome Sequence of Lecanicillium fungicola.</title>
        <authorList>
            <person name="Buettner E."/>
        </authorList>
    </citation>
    <scope>NUCLEOTIDE SEQUENCE</scope>
    <source>
        <strain evidence="1">Babe33</strain>
    </source>
</reference>
<organism evidence="1 2">
    <name type="scientific">Zarea fungicola</name>
    <dbReference type="NCBI Taxonomy" id="93591"/>
    <lineage>
        <taxon>Eukaryota</taxon>
        <taxon>Fungi</taxon>
        <taxon>Dikarya</taxon>
        <taxon>Ascomycota</taxon>
        <taxon>Pezizomycotina</taxon>
        <taxon>Sordariomycetes</taxon>
        <taxon>Hypocreomycetidae</taxon>
        <taxon>Hypocreales</taxon>
        <taxon>Cordycipitaceae</taxon>
        <taxon>Zarea</taxon>
    </lineage>
</organism>
<dbReference type="Proteomes" id="UP001143910">
    <property type="component" value="Unassembled WGS sequence"/>
</dbReference>
<proteinExistence type="predicted"/>
<accession>A0ACC1MVZ9</accession>
<sequence>MVKPALSQGTGYGVVIGLGLGFALGMILVTFILRRYNRERQTSEMFNTAGRTVKSGLVGSAVVSSWTWAATLLQSTAVCYRYGVSGPFWYASGATVQILLFATLAIELKRRAPNAHTFLEVIKARYGTATHIVFTVFGLMTNILVSLMLIVGGSATVSALTGMDTIAAIYLLPLGVVCYTLVGGLKATILTDWIHTFILLIIIIIFALTTYATSDHLGSPSAVYDLLVKASAAHPVAGNHGGSYLTMQSREGAIFFVINM</sequence>
<protein>
    <submittedName>
        <fullName evidence="1">Uncharacterized protein</fullName>
    </submittedName>
</protein>
<name>A0ACC1MVZ9_9HYPO</name>
<comment type="caution">
    <text evidence="1">The sequence shown here is derived from an EMBL/GenBank/DDBJ whole genome shotgun (WGS) entry which is preliminary data.</text>
</comment>